<comment type="caution">
    <text evidence="1">The sequence shown here is derived from an EMBL/GenBank/DDBJ whole genome shotgun (WGS) entry which is preliminary data.</text>
</comment>
<reference evidence="1" key="1">
    <citation type="journal article" date="2023" name="Science">
        <title>Elucidation of the pathway for biosynthesis of saponin adjuvants from the soapbark tree.</title>
        <authorList>
            <person name="Reed J."/>
            <person name="Orme A."/>
            <person name="El-Demerdash A."/>
            <person name="Owen C."/>
            <person name="Martin L.B.B."/>
            <person name="Misra R.C."/>
            <person name="Kikuchi S."/>
            <person name="Rejzek M."/>
            <person name="Martin A.C."/>
            <person name="Harkess A."/>
            <person name="Leebens-Mack J."/>
            <person name="Louveau T."/>
            <person name="Stephenson M.J."/>
            <person name="Osbourn A."/>
        </authorList>
    </citation>
    <scope>NUCLEOTIDE SEQUENCE</scope>
    <source>
        <strain evidence="1">S10</strain>
    </source>
</reference>
<name>A0AAD7PEN7_QUISA</name>
<evidence type="ECO:0000313" key="2">
    <source>
        <dbReference type="Proteomes" id="UP001163823"/>
    </source>
</evidence>
<dbReference type="AlphaFoldDB" id="A0AAD7PEN7"/>
<proteinExistence type="predicted"/>
<accession>A0AAD7PEN7</accession>
<protein>
    <submittedName>
        <fullName evidence="1">Uncharacterized protein</fullName>
    </submittedName>
</protein>
<dbReference type="EMBL" id="JARAOO010000010">
    <property type="protein sequence ID" value="KAJ7952813.1"/>
    <property type="molecule type" value="Genomic_DNA"/>
</dbReference>
<gene>
    <name evidence="1" type="ORF">O6P43_024599</name>
</gene>
<sequence length="95" mass="10722">MGELKLFMNAFTRRMKLKQGGHEGLSIISRARPRREECAGGSPAPSIKGSHHKWWCPCCCCGIHPRLCQRCISSPSGNFKFHANDKWPPLKVKQC</sequence>
<dbReference type="KEGG" id="qsa:O6P43_024599"/>
<dbReference type="Proteomes" id="UP001163823">
    <property type="component" value="Chromosome 10"/>
</dbReference>
<organism evidence="1 2">
    <name type="scientific">Quillaja saponaria</name>
    <name type="common">Soap bark tree</name>
    <dbReference type="NCBI Taxonomy" id="32244"/>
    <lineage>
        <taxon>Eukaryota</taxon>
        <taxon>Viridiplantae</taxon>
        <taxon>Streptophyta</taxon>
        <taxon>Embryophyta</taxon>
        <taxon>Tracheophyta</taxon>
        <taxon>Spermatophyta</taxon>
        <taxon>Magnoliopsida</taxon>
        <taxon>eudicotyledons</taxon>
        <taxon>Gunneridae</taxon>
        <taxon>Pentapetalae</taxon>
        <taxon>rosids</taxon>
        <taxon>fabids</taxon>
        <taxon>Fabales</taxon>
        <taxon>Quillajaceae</taxon>
        <taxon>Quillaja</taxon>
    </lineage>
</organism>
<evidence type="ECO:0000313" key="1">
    <source>
        <dbReference type="EMBL" id="KAJ7952813.1"/>
    </source>
</evidence>
<keyword evidence="2" id="KW-1185">Reference proteome</keyword>